<protein>
    <submittedName>
        <fullName evidence="2">Nucleotidyltransferase family protein</fullName>
    </submittedName>
</protein>
<sequence>MKAFLLAAGLGTRLQPLTHRIPKCLIPIHGRPLLGIWLDHLASCGVKEVCINTHYLADQVEAFLKKQVESDLLVHSIHESQLLGSAGTLLANRDFVPPGETFLILYADNLTNYRLSDLVTAHEVNRTKGGVLTMALFRAENPAACGIVDLDMDGRITVFEEKPINPVSNLANAGIYAADTELFSLLETCFPGCYPYDLGRHLLPAIPNRLFGFPMQGYLRDIGTPVSLETACREWPYFV</sequence>
<evidence type="ECO:0000313" key="2">
    <source>
        <dbReference type="EMBL" id="MCW7753666.1"/>
    </source>
</evidence>
<proteinExistence type="predicted"/>
<comment type="caution">
    <text evidence="2">The sequence shown here is derived from an EMBL/GenBank/DDBJ whole genome shotgun (WGS) entry which is preliminary data.</text>
</comment>
<dbReference type="EMBL" id="JAPFPW010000006">
    <property type="protein sequence ID" value="MCW7753666.1"/>
    <property type="molecule type" value="Genomic_DNA"/>
</dbReference>
<organism evidence="2 3">
    <name type="scientific">Desulfobotulus pelophilus</name>
    <dbReference type="NCBI Taxonomy" id="2823377"/>
    <lineage>
        <taxon>Bacteria</taxon>
        <taxon>Pseudomonadati</taxon>
        <taxon>Thermodesulfobacteriota</taxon>
        <taxon>Desulfobacteria</taxon>
        <taxon>Desulfobacterales</taxon>
        <taxon>Desulfobacteraceae</taxon>
        <taxon>Desulfobotulus</taxon>
    </lineage>
</organism>
<evidence type="ECO:0000259" key="1">
    <source>
        <dbReference type="Pfam" id="PF00483"/>
    </source>
</evidence>
<accession>A0ABT3N882</accession>
<dbReference type="SUPFAM" id="SSF53448">
    <property type="entry name" value="Nucleotide-diphospho-sugar transferases"/>
    <property type="match status" value="1"/>
</dbReference>
<dbReference type="Pfam" id="PF00483">
    <property type="entry name" value="NTP_transferase"/>
    <property type="match status" value="1"/>
</dbReference>
<name>A0ABT3N882_9BACT</name>
<gene>
    <name evidence="2" type="ORF">OOT00_06670</name>
</gene>
<reference evidence="2 3" key="1">
    <citation type="submission" date="2022-11" db="EMBL/GenBank/DDBJ databases">
        <title>Desulfobotulus tamanensis H1 sp. nov. - anaerobic, alkaliphilic, sulphate reducing bacterium isolated from terrestrial mud volcano.</title>
        <authorList>
            <person name="Frolova A."/>
            <person name="Merkel A.Y."/>
            <person name="Slobodkin A.I."/>
        </authorList>
    </citation>
    <scope>NUCLEOTIDE SEQUENCE [LARGE SCALE GENOMIC DNA]</scope>
    <source>
        <strain evidence="2 3">H1</strain>
    </source>
</reference>
<dbReference type="InterPro" id="IPR005835">
    <property type="entry name" value="NTP_transferase_dom"/>
</dbReference>
<dbReference type="InterPro" id="IPR029044">
    <property type="entry name" value="Nucleotide-diphossugar_trans"/>
</dbReference>
<dbReference type="Proteomes" id="UP001209681">
    <property type="component" value="Unassembled WGS sequence"/>
</dbReference>
<evidence type="ECO:0000313" key="3">
    <source>
        <dbReference type="Proteomes" id="UP001209681"/>
    </source>
</evidence>
<dbReference type="PANTHER" id="PTHR22572">
    <property type="entry name" value="SUGAR-1-PHOSPHATE GUANYL TRANSFERASE"/>
    <property type="match status" value="1"/>
</dbReference>
<dbReference type="InterPro" id="IPR050486">
    <property type="entry name" value="Mannose-1P_guanyltransferase"/>
</dbReference>
<dbReference type="Gene3D" id="3.90.550.10">
    <property type="entry name" value="Spore Coat Polysaccharide Biosynthesis Protein SpsA, Chain A"/>
    <property type="match status" value="1"/>
</dbReference>
<feature type="domain" description="Nucleotidyl transferase" evidence="1">
    <location>
        <begin position="2"/>
        <end position="231"/>
    </location>
</feature>
<keyword evidence="3" id="KW-1185">Reference proteome</keyword>
<dbReference type="RefSeq" id="WP_265424536.1">
    <property type="nucleotide sequence ID" value="NZ_JAPFPW010000006.1"/>
</dbReference>
<dbReference type="CDD" id="cd04181">
    <property type="entry name" value="NTP_transferase"/>
    <property type="match status" value="1"/>
</dbReference>